<proteinExistence type="predicted"/>
<dbReference type="InterPro" id="IPR000086">
    <property type="entry name" value="NUDIX_hydrolase_dom"/>
</dbReference>
<gene>
    <name evidence="3" type="ORF">H206_02353</name>
</gene>
<reference evidence="3 4" key="1">
    <citation type="submission" date="2017-01" db="EMBL/GenBank/DDBJ databases">
        <title>The cable genome- insights into the physiology and evolution of filamentous bacteria capable of sulfide oxidation via long distance electron transfer.</title>
        <authorList>
            <person name="Schreiber L."/>
            <person name="Bjerg J.T."/>
            <person name="Boggild A."/>
            <person name="Van De Vossenberg J."/>
            <person name="Meysman F."/>
            <person name="Nielsen L.P."/>
            <person name="Schramm A."/>
            <person name="Kjeldsen K.U."/>
        </authorList>
    </citation>
    <scope>NUCLEOTIDE SEQUENCE [LARGE SCALE GENOMIC DNA]</scope>
    <source>
        <strain evidence="3">MCF</strain>
    </source>
</reference>
<dbReference type="PANTHER" id="PTHR43736:SF1">
    <property type="entry name" value="DIHYDRONEOPTERIN TRIPHOSPHATE DIPHOSPHATASE"/>
    <property type="match status" value="1"/>
</dbReference>
<dbReference type="GO" id="GO:0035539">
    <property type="term" value="F:8-oxo-7,8-dihydrodeoxyguanosine triphosphate pyrophosphatase activity"/>
    <property type="evidence" value="ECO:0007669"/>
    <property type="project" value="UniProtKB-EC"/>
</dbReference>
<dbReference type="SUPFAM" id="SSF55811">
    <property type="entry name" value="Nudix"/>
    <property type="match status" value="1"/>
</dbReference>
<protein>
    <submittedName>
        <fullName evidence="3">8-oxo-dGTP diphosphatase</fullName>
        <ecNumber evidence="3">3.6.1.55</ecNumber>
    </submittedName>
</protein>
<sequence length="140" mass="15665">MQCSQCGAEIPVYKNPAPTVDIIIELEGGIVLIERKNSPFGWALPGGFVDYGESFEDAAVREAKEETSLDVTLVRQFHTYSHPDRDKRQHTASTVFIATTVGTPIGADDAKQAQIFSKEELPELAFDHARILEDYYKKIY</sequence>
<feature type="domain" description="Nudix hydrolase" evidence="2">
    <location>
        <begin position="13"/>
        <end position="140"/>
    </location>
</feature>
<dbReference type="InterPro" id="IPR020476">
    <property type="entry name" value="Nudix_hydrolase"/>
</dbReference>
<dbReference type="EMBL" id="MTKO01000107">
    <property type="protein sequence ID" value="RWX43859.1"/>
    <property type="molecule type" value="Genomic_DNA"/>
</dbReference>
<evidence type="ECO:0000256" key="1">
    <source>
        <dbReference type="ARBA" id="ARBA00022801"/>
    </source>
</evidence>
<dbReference type="CDD" id="cd18873">
    <property type="entry name" value="NUDIX_NadM_like"/>
    <property type="match status" value="1"/>
</dbReference>
<organism evidence="3 4">
    <name type="scientific">Candidatus Electrothrix aarhusensis</name>
    <dbReference type="NCBI Taxonomy" id="1859131"/>
    <lineage>
        <taxon>Bacteria</taxon>
        <taxon>Pseudomonadati</taxon>
        <taxon>Thermodesulfobacteriota</taxon>
        <taxon>Desulfobulbia</taxon>
        <taxon>Desulfobulbales</taxon>
        <taxon>Desulfobulbaceae</taxon>
        <taxon>Candidatus Electrothrix</taxon>
    </lineage>
</organism>
<accession>A0A3S3QCH5</accession>
<dbReference type="PROSITE" id="PS51462">
    <property type="entry name" value="NUDIX"/>
    <property type="match status" value="1"/>
</dbReference>
<keyword evidence="1 3" id="KW-0378">Hydrolase</keyword>
<dbReference type="EC" id="3.6.1.55" evidence="3"/>
<dbReference type="Pfam" id="PF00293">
    <property type="entry name" value="NUDIX"/>
    <property type="match status" value="1"/>
</dbReference>
<dbReference type="AlphaFoldDB" id="A0A3S3QCH5"/>
<dbReference type="Proteomes" id="UP000287853">
    <property type="component" value="Unassembled WGS sequence"/>
</dbReference>
<name>A0A3S3QCH5_9BACT</name>
<comment type="caution">
    <text evidence="3">The sequence shown here is derived from an EMBL/GenBank/DDBJ whole genome shotgun (WGS) entry which is preliminary data.</text>
</comment>
<keyword evidence="4" id="KW-1185">Reference proteome</keyword>
<evidence type="ECO:0000313" key="4">
    <source>
        <dbReference type="Proteomes" id="UP000287853"/>
    </source>
</evidence>
<dbReference type="Gene3D" id="3.90.79.10">
    <property type="entry name" value="Nucleoside Triphosphate Pyrophosphohydrolase"/>
    <property type="match status" value="1"/>
</dbReference>
<evidence type="ECO:0000313" key="3">
    <source>
        <dbReference type="EMBL" id="RWX43859.1"/>
    </source>
</evidence>
<dbReference type="PRINTS" id="PR00502">
    <property type="entry name" value="NUDIXFAMILY"/>
</dbReference>
<dbReference type="InterPro" id="IPR015797">
    <property type="entry name" value="NUDIX_hydrolase-like_dom_sf"/>
</dbReference>
<dbReference type="PANTHER" id="PTHR43736">
    <property type="entry name" value="ADP-RIBOSE PYROPHOSPHATASE"/>
    <property type="match status" value="1"/>
</dbReference>
<evidence type="ECO:0000259" key="2">
    <source>
        <dbReference type="PROSITE" id="PS51462"/>
    </source>
</evidence>